<feature type="region of interest" description="Disordered" evidence="1">
    <location>
        <begin position="402"/>
        <end position="426"/>
    </location>
</feature>
<organism evidence="2 3">
    <name type="scientific">Antrodiella citrinella</name>
    <dbReference type="NCBI Taxonomy" id="2447956"/>
    <lineage>
        <taxon>Eukaryota</taxon>
        <taxon>Fungi</taxon>
        <taxon>Dikarya</taxon>
        <taxon>Basidiomycota</taxon>
        <taxon>Agaricomycotina</taxon>
        <taxon>Agaricomycetes</taxon>
        <taxon>Polyporales</taxon>
        <taxon>Steccherinaceae</taxon>
        <taxon>Antrodiella</taxon>
    </lineage>
</organism>
<feature type="region of interest" description="Disordered" evidence="1">
    <location>
        <begin position="273"/>
        <end position="292"/>
    </location>
</feature>
<gene>
    <name evidence="2" type="ORF">EUX98_g2468</name>
</gene>
<evidence type="ECO:0000313" key="3">
    <source>
        <dbReference type="Proteomes" id="UP000308730"/>
    </source>
</evidence>
<name>A0A4S4N1R5_9APHY</name>
<dbReference type="OrthoDB" id="10683030at2759"/>
<evidence type="ECO:0000256" key="1">
    <source>
        <dbReference type="SAM" id="MobiDB-lite"/>
    </source>
</evidence>
<feature type="region of interest" description="Disordered" evidence="1">
    <location>
        <begin position="108"/>
        <end position="142"/>
    </location>
</feature>
<feature type="compositionally biased region" description="Polar residues" evidence="1">
    <location>
        <begin position="416"/>
        <end position="426"/>
    </location>
</feature>
<sequence>MAVPLDPRQLSSNKHLQEVLQEALDKDCVISFATFFPLPLFALVPKERAADVSFSTLAFKSAEKTHAKQCDVLLNTSSVCDVTGEFSSKKFVPRYIVPARRVVQVPVQEESDESCYSDESSEYDSDDSDEFDDERDPGEGFIDGEIGDPAFIDFRITSMDPYIFEESEDHLIAVVQLARYNREILPLPAGYINAHLDHIIQFKAVELTTAEADEESPKEMCAVRLPGSDVTVYCQRPESEILKHEEQDNAESGSPAPTEVSELVQLLRQHFQTVPPGDRIDPPTASTASAEIAPSSSGAIVVVCKTIAPPDTQSQSCLPGLQRSQPNQDQSTKVTELNESIAPPLKATQALKTIQPSEVILLPEAILQSHPTETSGTTHSHQPHQVSGCSIKPQTQLEDDTLTTASMTPPTPEAHTATQPSSSPKEMLTATQGLELILSKYSTTRKANPLSMGSRKPGQLGLRLSSGPLLYMPRASFPILSRWPFSSPDATLPLNHPDISPDITPTATPGLESRRTNM</sequence>
<feature type="region of interest" description="Disordered" evidence="1">
    <location>
        <begin position="494"/>
        <end position="518"/>
    </location>
</feature>
<dbReference type="AlphaFoldDB" id="A0A4S4N1R5"/>
<reference evidence="2 3" key="1">
    <citation type="submission" date="2019-02" db="EMBL/GenBank/DDBJ databases">
        <title>Genome sequencing of the rare red list fungi Antrodiella citrinella (Flaviporus citrinellus).</title>
        <authorList>
            <person name="Buettner E."/>
            <person name="Kellner H."/>
        </authorList>
    </citation>
    <scope>NUCLEOTIDE SEQUENCE [LARGE SCALE GENOMIC DNA]</scope>
    <source>
        <strain evidence="2 3">DSM 108506</strain>
    </source>
</reference>
<evidence type="ECO:0000313" key="2">
    <source>
        <dbReference type="EMBL" id="THH31728.1"/>
    </source>
</evidence>
<dbReference type="EMBL" id="SGPM01000039">
    <property type="protein sequence ID" value="THH31728.1"/>
    <property type="molecule type" value="Genomic_DNA"/>
</dbReference>
<accession>A0A4S4N1R5</accession>
<keyword evidence="3" id="KW-1185">Reference proteome</keyword>
<feature type="region of interest" description="Disordered" evidence="1">
    <location>
        <begin position="313"/>
        <end position="337"/>
    </location>
</feature>
<comment type="caution">
    <text evidence="2">The sequence shown here is derived from an EMBL/GenBank/DDBJ whole genome shotgun (WGS) entry which is preliminary data.</text>
</comment>
<proteinExistence type="predicted"/>
<feature type="compositionally biased region" description="Acidic residues" evidence="1">
    <location>
        <begin position="109"/>
        <end position="136"/>
    </location>
</feature>
<protein>
    <submittedName>
        <fullName evidence="2">Uncharacterized protein</fullName>
    </submittedName>
</protein>
<dbReference type="Proteomes" id="UP000308730">
    <property type="component" value="Unassembled WGS sequence"/>
</dbReference>